<dbReference type="SUPFAM" id="SSF52540">
    <property type="entry name" value="P-loop containing nucleoside triphosphate hydrolases"/>
    <property type="match status" value="1"/>
</dbReference>
<dbReference type="EMBL" id="MU620971">
    <property type="protein sequence ID" value="KAI8575735.1"/>
    <property type="molecule type" value="Genomic_DNA"/>
</dbReference>
<name>A0AAD5E3J5_UMBRA</name>
<feature type="domain" description="ABC transporter" evidence="3">
    <location>
        <begin position="32"/>
        <end position="167"/>
    </location>
</feature>
<dbReference type="PANTHER" id="PTHR43158:SF2">
    <property type="entry name" value="SKFA PEPTIDE EXPORT ATP-BINDING PROTEIN SKFE"/>
    <property type="match status" value="1"/>
</dbReference>
<keyword evidence="1" id="KW-0547">Nucleotide-binding</keyword>
<dbReference type="GO" id="GO:0016887">
    <property type="term" value="F:ATP hydrolysis activity"/>
    <property type="evidence" value="ECO:0007669"/>
    <property type="project" value="InterPro"/>
</dbReference>
<dbReference type="AlphaFoldDB" id="A0AAD5E3J5"/>
<dbReference type="Gene3D" id="3.40.50.300">
    <property type="entry name" value="P-loop containing nucleotide triphosphate hydrolases"/>
    <property type="match status" value="1"/>
</dbReference>
<evidence type="ECO:0000313" key="4">
    <source>
        <dbReference type="EMBL" id="KAI8575735.1"/>
    </source>
</evidence>
<comment type="caution">
    <text evidence="4">The sequence shown here is derived from an EMBL/GenBank/DDBJ whole genome shotgun (WGS) entry which is preliminary data.</text>
</comment>
<dbReference type="GO" id="GO:0005524">
    <property type="term" value="F:ATP binding"/>
    <property type="evidence" value="ECO:0007669"/>
    <property type="project" value="UniProtKB-KW"/>
</dbReference>
<evidence type="ECO:0000259" key="3">
    <source>
        <dbReference type="Pfam" id="PF00005"/>
    </source>
</evidence>
<proteinExistence type="predicted"/>
<dbReference type="Proteomes" id="UP001206595">
    <property type="component" value="Unassembled WGS sequence"/>
</dbReference>
<keyword evidence="2" id="KW-0067">ATP-binding</keyword>
<dbReference type="GeneID" id="75917472"/>
<evidence type="ECO:0000313" key="5">
    <source>
        <dbReference type="Proteomes" id="UP001206595"/>
    </source>
</evidence>
<organism evidence="4 5">
    <name type="scientific">Umbelopsis ramanniana AG</name>
    <dbReference type="NCBI Taxonomy" id="1314678"/>
    <lineage>
        <taxon>Eukaryota</taxon>
        <taxon>Fungi</taxon>
        <taxon>Fungi incertae sedis</taxon>
        <taxon>Mucoromycota</taxon>
        <taxon>Mucoromycotina</taxon>
        <taxon>Umbelopsidomycetes</taxon>
        <taxon>Umbelopsidales</taxon>
        <taxon>Umbelopsidaceae</taxon>
        <taxon>Umbelopsis</taxon>
    </lineage>
</organism>
<dbReference type="InterPro" id="IPR003439">
    <property type="entry name" value="ABC_transporter-like_ATP-bd"/>
</dbReference>
<gene>
    <name evidence="4" type="ORF">K450DRAFT_260208</name>
</gene>
<evidence type="ECO:0000256" key="1">
    <source>
        <dbReference type="ARBA" id="ARBA00022741"/>
    </source>
</evidence>
<accession>A0AAD5E3J5</accession>
<sequence>MANQDTQNDVNVKDLAVQVDNLTFGYGGPDILKDLNLRLPRGARCLLVGANGAGKTTLLRILAGKRMTPGVVNILGVNAFLDAPKGVTYLGTEWAGNPVVRSDLKVDFLVKSVGGDRWPDRRDELIEVLDVDTNWKMHQVSDGQRRRVQLVMGLLAPWDMLLLDEVTVDLDVLVRSDFLDYLEKETAARNSTIVS</sequence>
<reference evidence="4" key="2">
    <citation type="journal article" date="2022" name="Proc. Natl. Acad. Sci. U.S.A.">
        <title>Diploid-dominant life cycles characterize the early evolution of Fungi.</title>
        <authorList>
            <person name="Amses K.R."/>
            <person name="Simmons D.R."/>
            <person name="Longcore J.E."/>
            <person name="Mondo S.J."/>
            <person name="Seto K."/>
            <person name="Jeronimo G.H."/>
            <person name="Bonds A.E."/>
            <person name="Quandt C.A."/>
            <person name="Davis W.J."/>
            <person name="Chang Y."/>
            <person name="Federici B.A."/>
            <person name="Kuo A."/>
            <person name="LaButti K."/>
            <person name="Pangilinan J."/>
            <person name="Andreopoulos W."/>
            <person name="Tritt A."/>
            <person name="Riley R."/>
            <person name="Hundley H."/>
            <person name="Johnson J."/>
            <person name="Lipzen A."/>
            <person name="Barry K."/>
            <person name="Lang B.F."/>
            <person name="Cuomo C.A."/>
            <person name="Buchler N.E."/>
            <person name="Grigoriev I.V."/>
            <person name="Spatafora J.W."/>
            <person name="Stajich J.E."/>
            <person name="James T.Y."/>
        </authorList>
    </citation>
    <scope>NUCLEOTIDE SEQUENCE</scope>
    <source>
        <strain evidence="4">AG</strain>
    </source>
</reference>
<keyword evidence="5" id="KW-1185">Reference proteome</keyword>
<dbReference type="PANTHER" id="PTHR43158">
    <property type="entry name" value="SKFA PEPTIDE EXPORT ATP-BINDING PROTEIN SKFE"/>
    <property type="match status" value="1"/>
</dbReference>
<reference evidence="4" key="1">
    <citation type="submission" date="2021-06" db="EMBL/GenBank/DDBJ databases">
        <authorList>
            <consortium name="DOE Joint Genome Institute"/>
            <person name="Mondo S.J."/>
            <person name="Amses K.R."/>
            <person name="Simmons D.R."/>
            <person name="Longcore J.E."/>
            <person name="Seto K."/>
            <person name="Alves G.H."/>
            <person name="Bonds A.E."/>
            <person name="Quandt C.A."/>
            <person name="Davis W.J."/>
            <person name="Chang Y."/>
            <person name="Letcher P.M."/>
            <person name="Powell M.J."/>
            <person name="Kuo A."/>
            <person name="Labutti K."/>
            <person name="Pangilinan J."/>
            <person name="Andreopoulos W."/>
            <person name="Tritt A."/>
            <person name="Riley R."/>
            <person name="Hundley H."/>
            <person name="Johnson J."/>
            <person name="Lipzen A."/>
            <person name="Barry K."/>
            <person name="Berbee M.L."/>
            <person name="Buchler N.E."/>
            <person name="Grigoriev I.V."/>
            <person name="Spatafora J.W."/>
            <person name="Stajich J.E."/>
            <person name="James T.Y."/>
        </authorList>
    </citation>
    <scope>NUCLEOTIDE SEQUENCE</scope>
    <source>
        <strain evidence="4">AG</strain>
    </source>
</reference>
<dbReference type="InterPro" id="IPR027417">
    <property type="entry name" value="P-loop_NTPase"/>
</dbReference>
<protein>
    <recommendedName>
        <fullName evidence="3">ABC transporter domain-containing protein</fullName>
    </recommendedName>
</protein>
<dbReference type="Pfam" id="PF00005">
    <property type="entry name" value="ABC_tran"/>
    <property type="match status" value="1"/>
</dbReference>
<dbReference type="RefSeq" id="XP_051440739.1">
    <property type="nucleotide sequence ID" value="XM_051592129.1"/>
</dbReference>
<evidence type="ECO:0000256" key="2">
    <source>
        <dbReference type="ARBA" id="ARBA00022840"/>
    </source>
</evidence>